<dbReference type="InterPro" id="IPR032506">
    <property type="entry name" value="SGSH_C"/>
</dbReference>
<dbReference type="InterPro" id="IPR017850">
    <property type="entry name" value="Alkaline_phosphatase_core_sf"/>
</dbReference>
<evidence type="ECO:0000259" key="4">
    <source>
        <dbReference type="Pfam" id="PF16347"/>
    </source>
</evidence>
<feature type="domain" description="N-sulphoglucosamine sulphohydrolase C-terminal" evidence="4">
    <location>
        <begin position="387"/>
        <end position="540"/>
    </location>
</feature>
<proteinExistence type="inferred from homology"/>
<dbReference type="PANTHER" id="PTHR43108">
    <property type="entry name" value="N-ACETYLGLUCOSAMINE-6-SULFATASE FAMILY MEMBER"/>
    <property type="match status" value="1"/>
</dbReference>
<dbReference type="Gene3D" id="3.40.720.10">
    <property type="entry name" value="Alkaline Phosphatase, subunit A"/>
    <property type="match status" value="2"/>
</dbReference>
<dbReference type="RefSeq" id="WP_345230980.1">
    <property type="nucleotide sequence ID" value="NZ_BAABIQ010000006.1"/>
</dbReference>
<comment type="similarity">
    <text evidence="1">Belongs to the sulfatase family.</text>
</comment>
<dbReference type="Pfam" id="PF16347">
    <property type="entry name" value="SGSH_C"/>
    <property type="match status" value="1"/>
</dbReference>
<keyword evidence="3" id="KW-0732">Signal</keyword>
<evidence type="ECO:0000256" key="3">
    <source>
        <dbReference type="SAM" id="SignalP"/>
    </source>
</evidence>
<keyword evidence="2" id="KW-0378">Hydrolase</keyword>
<sequence>MTFIIRYFYSACVLLVGAFVCYSCNNSNQSGVKASKKPNIIFIFSDDHAYQAIGAYGNSYAKTPNIDRIAKEGAIFNNFLVGNSLCGPSRASLLTGKYSHANGYLANEGKFDVSQQLFSRLLKQADYQTAWIGKWHLGTLPGDAFDYWNIPPGQGNYYNPDFINQQHDTTRIAGYITNIITDLATSWLDKRDQDKPFFLVVGEKATHREWLPDLPDLGAYDSVNFPLPETFYDSYEGRKAAADQDMTIANTMRLKEDLKVHVDYSMADLPERREKLKQKFFGDKTLTAEQEQWLNNRLNSGLYQRFNEEQRKQFSAYYEKISKEFDAKKLSGKALTEWKYQRYIKDYLSTANALDRNIGKLLAYLDNHDLAENTIVVYGSDQGFYMGEHGWFDKRFIYQESLRTPFVIRYPGVIKPGTKINQHVLNIDWAPTLLDIAGVPIPKDIQGQSFLPILQANGKAVELREASYYHYYEFPEPHHVSPHFGITTSKYKLVRFYKGQEAWELYDLEKDPHELHNVYADQAYQQTIVKLKDTLKNLIDQYHDTDAAKIFAKQI</sequence>
<organism evidence="5 6">
    <name type="scientific">Olivibacter ginsenosidimutans</name>
    <dbReference type="NCBI Taxonomy" id="1176537"/>
    <lineage>
        <taxon>Bacteria</taxon>
        <taxon>Pseudomonadati</taxon>
        <taxon>Bacteroidota</taxon>
        <taxon>Sphingobacteriia</taxon>
        <taxon>Sphingobacteriales</taxon>
        <taxon>Sphingobacteriaceae</taxon>
        <taxon>Olivibacter</taxon>
    </lineage>
</organism>
<comment type="caution">
    <text evidence="5">The sequence shown here is derived from an EMBL/GenBank/DDBJ whole genome shotgun (WGS) entry which is preliminary data.</text>
</comment>
<feature type="chain" id="PRO_5046061585" evidence="3">
    <location>
        <begin position="24"/>
        <end position="555"/>
    </location>
</feature>
<dbReference type="PROSITE" id="PS00523">
    <property type="entry name" value="SULFATASE_1"/>
    <property type="match status" value="1"/>
</dbReference>
<evidence type="ECO:0000256" key="1">
    <source>
        <dbReference type="ARBA" id="ARBA00008779"/>
    </source>
</evidence>
<reference evidence="6" key="1">
    <citation type="journal article" date="2019" name="Int. J. Syst. Evol. Microbiol.">
        <title>The Global Catalogue of Microorganisms (GCM) 10K type strain sequencing project: providing services to taxonomists for standard genome sequencing and annotation.</title>
        <authorList>
            <consortium name="The Broad Institute Genomics Platform"/>
            <consortium name="The Broad Institute Genome Sequencing Center for Infectious Disease"/>
            <person name="Wu L."/>
            <person name="Ma J."/>
        </authorList>
    </citation>
    <scope>NUCLEOTIDE SEQUENCE [LARGE SCALE GENOMIC DNA]</scope>
    <source>
        <strain evidence="6">JCM 18200</strain>
    </source>
</reference>
<evidence type="ECO:0000313" key="6">
    <source>
        <dbReference type="Proteomes" id="UP001501411"/>
    </source>
</evidence>
<gene>
    <name evidence="5" type="ORF">GCM10023231_13350</name>
</gene>
<dbReference type="SUPFAM" id="SSF53649">
    <property type="entry name" value="Alkaline phosphatase-like"/>
    <property type="match status" value="1"/>
</dbReference>
<feature type="signal peptide" evidence="3">
    <location>
        <begin position="1"/>
        <end position="23"/>
    </location>
</feature>
<accession>A0ABP9AVL5</accession>
<evidence type="ECO:0000256" key="2">
    <source>
        <dbReference type="ARBA" id="ARBA00022801"/>
    </source>
</evidence>
<name>A0ABP9AVL5_9SPHI</name>
<dbReference type="InterPro" id="IPR024607">
    <property type="entry name" value="Sulfatase_CS"/>
</dbReference>
<dbReference type="PANTHER" id="PTHR43108:SF6">
    <property type="entry name" value="N-SULPHOGLUCOSAMINE SULPHOHYDROLASE"/>
    <property type="match status" value="1"/>
</dbReference>
<dbReference type="CDD" id="cd16031">
    <property type="entry name" value="G6S_like"/>
    <property type="match status" value="1"/>
</dbReference>
<keyword evidence="6" id="KW-1185">Reference proteome</keyword>
<protein>
    <submittedName>
        <fullName evidence="5">Sulfatase</fullName>
    </submittedName>
</protein>
<dbReference type="EMBL" id="BAABIQ010000006">
    <property type="protein sequence ID" value="GAA4786621.1"/>
    <property type="molecule type" value="Genomic_DNA"/>
</dbReference>
<dbReference type="Proteomes" id="UP001501411">
    <property type="component" value="Unassembled WGS sequence"/>
</dbReference>
<evidence type="ECO:0000313" key="5">
    <source>
        <dbReference type="EMBL" id="GAA4786621.1"/>
    </source>
</evidence>